<proteinExistence type="predicted"/>
<sequence>MKNTAAKSAITPLLAVAMPTMLLLLLNRGNFAINDDWIFARQVEAFLAGNITLSVLIDPSFIIQDILGSAWAKLFGASFVSLRFLTVAMYAVSLLGVYKILQMLKTPVIVTAIALATLAVNPLIFTSALTFMTEIYFLCFFVWSIYFFLQRKWLFVGVTIGLSILVRQTGVVAYIAVLLFLVMEALRIKNWKNSLVSAVFVTVPVVAAFFVYAVWPRYTQDGTLDGVSNLLANVGGLGGLSERLRLLVYSLPYFGFFASPLLFAKKRQLPKIWVALLLMLSAGLSIYLYKVDVFAPGSVFYIEGIHAKSNFRHALTIFDNTLFKLPFALFVSATVVLLVYDFVNNIKKFLTNTPLQFLGLLLLGSFFINLFGTDFYDRYLIVSIVCVVLILTVLYLEENLRLKWALMPLVLLAAMTLFHQIDFMSSTKAVWEQAGKISQQTGLVTGIMSDDVYAKYFNAKKQNDYTGLISTMPAGGNYKCYVQQYSQDTQSPVLASLTMINDALERKFENPRIYESKKRDGIPRVTKHLGELLYNQEYFSPAYNLVGRKAFVGSWCTTGEN</sequence>
<evidence type="ECO:0000256" key="4">
    <source>
        <dbReference type="ARBA" id="ARBA00022679"/>
    </source>
</evidence>
<feature type="transmembrane region" description="Helical" evidence="8">
    <location>
        <begin position="271"/>
        <end position="289"/>
    </location>
</feature>
<feature type="transmembrane region" description="Helical" evidence="8">
    <location>
        <begin position="195"/>
        <end position="215"/>
    </location>
</feature>
<feature type="transmembrane region" description="Helical" evidence="8">
    <location>
        <begin position="379"/>
        <end position="397"/>
    </location>
</feature>
<feature type="transmembrane region" description="Helical" evidence="8">
    <location>
        <begin position="45"/>
        <end position="63"/>
    </location>
</feature>
<evidence type="ECO:0000256" key="2">
    <source>
        <dbReference type="ARBA" id="ARBA00022475"/>
    </source>
</evidence>
<dbReference type="GO" id="GO:0009103">
    <property type="term" value="P:lipopolysaccharide biosynthetic process"/>
    <property type="evidence" value="ECO:0007669"/>
    <property type="project" value="UniProtKB-ARBA"/>
</dbReference>
<dbReference type="PANTHER" id="PTHR33908:SF11">
    <property type="entry name" value="MEMBRANE PROTEIN"/>
    <property type="match status" value="1"/>
</dbReference>
<evidence type="ECO:0000259" key="9">
    <source>
        <dbReference type="Pfam" id="PF13231"/>
    </source>
</evidence>
<feature type="domain" description="Glycosyltransferase RgtA/B/C/D-like" evidence="9">
    <location>
        <begin position="71"/>
        <end position="203"/>
    </location>
</feature>
<feature type="transmembrane region" description="Helical" evidence="8">
    <location>
        <begin position="155"/>
        <end position="183"/>
    </location>
</feature>
<name>A0A0G1PDZ9_UNCKA</name>
<dbReference type="InterPro" id="IPR050297">
    <property type="entry name" value="LipidA_mod_glycosyltrf_83"/>
</dbReference>
<feature type="transmembrane region" description="Helical" evidence="8">
    <location>
        <begin position="12"/>
        <end position="33"/>
    </location>
</feature>
<evidence type="ECO:0000313" key="10">
    <source>
        <dbReference type="EMBL" id="KKU30887.1"/>
    </source>
</evidence>
<feature type="transmembrane region" description="Helical" evidence="8">
    <location>
        <begin position="131"/>
        <end position="149"/>
    </location>
</feature>
<organism evidence="10 11">
    <name type="scientific">candidate division WWE3 bacterium GW2011_GWA1_46_21</name>
    <dbReference type="NCBI Taxonomy" id="1619107"/>
    <lineage>
        <taxon>Bacteria</taxon>
        <taxon>Katanobacteria</taxon>
    </lineage>
</organism>
<evidence type="ECO:0000256" key="5">
    <source>
        <dbReference type="ARBA" id="ARBA00022692"/>
    </source>
</evidence>
<comment type="caution">
    <text evidence="10">The sequence shown here is derived from an EMBL/GenBank/DDBJ whole genome shotgun (WGS) entry which is preliminary data.</text>
</comment>
<keyword evidence="5 8" id="KW-0812">Transmembrane</keyword>
<dbReference type="EMBL" id="LCMF01000010">
    <property type="protein sequence ID" value="KKU30887.1"/>
    <property type="molecule type" value="Genomic_DNA"/>
</dbReference>
<accession>A0A0G1PDZ9</accession>
<dbReference type="GO" id="GO:0005886">
    <property type="term" value="C:plasma membrane"/>
    <property type="evidence" value="ECO:0007669"/>
    <property type="project" value="UniProtKB-SubCell"/>
</dbReference>
<keyword evidence="2" id="KW-1003">Cell membrane</keyword>
<protein>
    <recommendedName>
        <fullName evidence="9">Glycosyltransferase RgtA/B/C/D-like domain-containing protein</fullName>
    </recommendedName>
</protein>
<dbReference type="GO" id="GO:0016763">
    <property type="term" value="F:pentosyltransferase activity"/>
    <property type="evidence" value="ECO:0007669"/>
    <property type="project" value="TreeGrafter"/>
</dbReference>
<evidence type="ECO:0000256" key="7">
    <source>
        <dbReference type="ARBA" id="ARBA00023136"/>
    </source>
</evidence>
<keyword evidence="7 8" id="KW-0472">Membrane</keyword>
<dbReference type="Proteomes" id="UP000034732">
    <property type="component" value="Unassembled WGS sequence"/>
</dbReference>
<dbReference type="InterPro" id="IPR038731">
    <property type="entry name" value="RgtA/B/C-like"/>
</dbReference>
<evidence type="ECO:0000256" key="8">
    <source>
        <dbReference type="SAM" id="Phobius"/>
    </source>
</evidence>
<keyword evidence="3" id="KW-0328">Glycosyltransferase</keyword>
<dbReference type="AlphaFoldDB" id="A0A0G1PDZ9"/>
<feature type="transmembrane region" description="Helical" evidence="8">
    <location>
        <begin position="355"/>
        <end position="373"/>
    </location>
</feature>
<evidence type="ECO:0000256" key="3">
    <source>
        <dbReference type="ARBA" id="ARBA00022676"/>
    </source>
</evidence>
<feature type="transmembrane region" description="Helical" evidence="8">
    <location>
        <begin position="404"/>
        <end position="421"/>
    </location>
</feature>
<dbReference type="PANTHER" id="PTHR33908">
    <property type="entry name" value="MANNOSYLTRANSFERASE YKCB-RELATED"/>
    <property type="match status" value="1"/>
</dbReference>
<reference evidence="10 11" key="1">
    <citation type="journal article" date="2015" name="Nature">
        <title>rRNA introns, odd ribosomes, and small enigmatic genomes across a large radiation of phyla.</title>
        <authorList>
            <person name="Brown C.T."/>
            <person name="Hug L.A."/>
            <person name="Thomas B.C."/>
            <person name="Sharon I."/>
            <person name="Castelle C.J."/>
            <person name="Singh A."/>
            <person name="Wilkins M.J."/>
            <person name="Williams K.H."/>
            <person name="Banfield J.F."/>
        </authorList>
    </citation>
    <scope>NUCLEOTIDE SEQUENCE [LARGE SCALE GENOMIC DNA]</scope>
</reference>
<gene>
    <name evidence="10" type="ORF">UX44_C0010G0004</name>
</gene>
<keyword evidence="6 8" id="KW-1133">Transmembrane helix</keyword>
<feature type="transmembrane region" description="Helical" evidence="8">
    <location>
        <begin position="325"/>
        <end position="343"/>
    </location>
</feature>
<feature type="transmembrane region" description="Helical" evidence="8">
    <location>
        <begin position="246"/>
        <end position="264"/>
    </location>
</feature>
<evidence type="ECO:0000256" key="6">
    <source>
        <dbReference type="ARBA" id="ARBA00022989"/>
    </source>
</evidence>
<keyword evidence="4" id="KW-0808">Transferase</keyword>
<dbReference type="Pfam" id="PF13231">
    <property type="entry name" value="PMT_2"/>
    <property type="match status" value="1"/>
</dbReference>
<comment type="subcellular location">
    <subcellularLocation>
        <location evidence="1">Cell membrane</location>
        <topology evidence="1">Multi-pass membrane protein</topology>
    </subcellularLocation>
</comment>
<feature type="transmembrane region" description="Helical" evidence="8">
    <location>
        <begin position="75"/>
        <end position="98"/>
    </location>
</feature>
<evidence type="ECO:0000313" key="11">
    <source>
        <dbReference type="Proteomes" id="UP000034732"/>
    </source>
</evidence>
<evidence type="ECO:0000256" key="1">
    <source>
        <dbReference type="ARBA" id="ARBA00004651"/>
    </source>
</evidence>